<feature type="region of interest" description="Disordered" evidence="1">
    <location>
        <begin position="448"/>
        <end position="503"/>
    </location>
</feature>
<feature type="compositionally biased region" description="Basic and acidic residues" evidence="1">
    <location>
        <begin position="906"/>
        <end position="924"/>
    </location>
</feature>
<feature type="compositionally biased region" description="Basic and acidic residues" evidence="1">
    <location>
        <begin position="952"/>
        <end position="974"/>
    </location>
</feature>
<dbReference type="WBParaSite" id="ACRNAN_scaffold1707.g12039.t2">
    <property type="protein sequence ID" value="ACRNAN_scaffold1707.g12039.t2"/>
    <property type="gene ID" value="ACRNAN_scaffold1707.g12039"/>
</dbReference>
<feature type="compositionally biased region" description="Low complexity" evidence="1">
    <location>
        <begin position="826"/>
        <end position="840"/>
    </location>
</feature>
<feature type="compositionally biased region" description="Polar residues" evidence="1">
    <location>
        <begin position="493"/>
        <end position="503"/>
    </location>
</feature>
<proteinExistence type="predicted"/>
<feature type="region of interest" description="Disordered" evidence="1">
    <location>
        <begin position="894"/>
        <end position="929"/>
    </location>
</feature>
<dbReference type="PANTHER" id="PTHR13136">
    <property type="entry name" value="TESTIS DEVELOPMENT PROTEIN PRTD"/>
    <property type="match status" value="1"/>
</dbReference>
<reference evidence="4" key="1">
    <citation type="submission" date="2022-11" db="UniProtKB">
        <authorList>
            <consortium name="WormBaseParasite"/>
        </authorList>
    </citation>
    <scope>IDENTIFICATION</scope>
</reference>
<dbReference type="Pfam" id="PF23154">
    <property type="entry name" value="KANSL3_1st"/>
    <property type="match status" value="1"/>
</dbReference>
<feature type="region of interest" description="Disordered" evidence="1">
    <location>
        <begin position="1796"/>
        <end position="1824"/>
    </location>
</feature>
<feature type="region of interest" description="Disordered" evidence="1">
    <location>
        <begin position="1033"/>
        <end position="1090"/>
    </location>
</feature>
<dbReference type="GO" id="GO:0044545">
    <property type="term" value="C:NSL complex"/>
    <property type="evidence" value="ECO:0007669"/>
    <property type="project" value="TreeGrafter"/>
</dbReference>
<evidence type="ECO:0000313" key="3">
    <source>
        <dbReference type="Proteomes" id="UP000887540"/>
    </source>
</evidence>
<feature type="compositionally biased region" description="Basic and acidic residues" evidence="1">
    <location>
        <begin position="307"/>
        <end position="318"/>
    </location>
</feature>
<feature type="compositionally biased region" description="Basic and acidic residues" evidence="1">
    <location>
        <begin position="561"/>
        <end position="575"/>
    </location>
</feature>
<dbReference type="InterPro" id="IPR056519">
    <property type="entry name" value="KANSL3_1st"/>
</dbReference>
<feature type="region of interest" description="Disordered" evidence="1">
    <location>
        <begin position="134"/>
        <end position="433"/>
    </location>
</feature>
<feature type="compositionally biased region" description="Basic and acidic residues" evidence="1">
    <location>
        <begin position="168"/>
        <end position="180"/>
    </location>
</feature>
<dbReference type="InterPro" id="IPR026555">
    <property type="entry name" value="NSL3/Tex30"/>
</dbReference>
<feature type="domain" description="KANSL3 helical" evidence="2">
    <location>
        <begin position="1372"/>
        <end position="1547"/>
    </location>
</feature>
<feature type="region of interest" description="Disordered" evidence="1">
    <location>
        <begin position="813"/>
        <end position="840"/>
    </location>
</feature>
<evidence type="ECO:0000256" key="1">
    <source>
        <dbReference type="SAM" id="MobiDB-lite"/>
    </source>
</evidence>
<feature type="compositionally biased region" description="Polar residues" evidence="1">
    <location>
        <begin position="1071"/>
        <end position="1088"/>
    </location>
</feature>
<feature type="region of interest" description="Disordered" evidence="1">
    <location>
        <begin position="515"/>
        <end position="598"/>
    </location>
</feature>
<feature type="region of interest" description="Disordered" evidence="1">
    <location>
        <begin position="1938"/>
        <end position="1977"/>
    </location>
</feature>
<feature type="compositionally biased region" description="Polar residues" evidence="1">
    <location>
        <begin position="547"/>
        <end position="556"/>
    </location>
</feature>
<feature type="compositionally biased region" description="Basic and acidic residues" evidence="1">
    <location>
        <begin position="582"/>
        <end position="598"/>
    </location>
</feature>
<feature type="compositionally biased region" description="Basic residues" evidence="1">
    <location>
        <begin position="1253"/>
        <end position="1264"/>
    </location>
</feature>
<dbReference type="GO" id="GO:0045944">
    <property type="term" value="P:positive regulation of transcription by RNA polymerase II"/>
    <property type="evidence" value="ECO:0007669"/>
    <property type="project" value="TreeGrafter"/>
</dbReference>
<feature type="compositionally biased region" description="Basic and acidic residues" evidence="1">
    <location>
        <begin position="1965"/>
        <end position="1976"/>
    </location>
</feature>
<feature type="compositionally biased region" description="Polar residues" evidence="1">
    <location>
        <begin position="1043"/>
        <end position="1061"/>
    </location>
</feature>
<feature type="compositionally biased region" description="Basic and acidic residues" evidence="1">
    <location>
        <begin position="515"/>
        <end position="531"/>
    </location>
</feature>
<dbReference type="PANTHER" id="PTHR13136:SF16">
    <property type="entry name" value="KAT8 REGULATORY NSL COMPLEX SUBUNIT 3"/>
    <property type="match status" value="1"/>
</dbReference>
<evidence type="ECO:0000313" key="4">
    <source>
        <dbReference type="WBParaSite" id="ACRNAN_scaffold1707.g12039.t2"/>
    </source>
</evidence>
<protein>
    <recommendedName>
        <fullName evidence="2">KANSL3 helical domain-containing protein</fullName>
    </recommendedName>
</protein>
<sequence length="2008" mass="224212">METHLEEIKLQNLSEFYRESLSTLSSLTETNFDVKDLLPKKKRISAKQEKEQMELMPSSLKRRMEPPFELAQTSYDWPHIEATDTDVSKHPELKRIFSQQHGAEEQAPKKKAALKKNERKLLSQSLTGLVSEKLLESEKSGSERKSVTRSRRSAEKLVDTSIVARPELMLEKSELGKKPITESLMPASTEKLVDTSIVAEPELVPKKSESEKKPIARARRSTEKLDASTSEDPIEPTQHAASQSIVASKKKPATKKSDEKAPALTEVELLPEKSDRAKPVIRIRRSTEMSDTGESIDRLQVSITEPVMEKSSPKKPKENFSLSQPGTKLEKSTKPIVGSRRSIGMSSSASPATSEISLASTRQPRNKSKSVFELLSPAIVGKRKSSTASKPPSVPPPRAGAETSLSSTSIAPLNIPDYMENHTPVPSIYDSDARQDKLTGLSAFMRHRRDSESSVDLSEHVSGVSSAVQYPRMTVTPGSVGNRVRTVGEEEQPTSALSSTSRLTFTNDIFPAMEATDREISDTPKPTEDKAVVTPVTPKPTVDRAVSSASQNTTKQNTKRARLESEDSIIIEKVEQAPSRVDSTRSDESVFKSPEGLKKSKLRLNIRGMMRKKEQPKLATIKKKIQRAKQTIEIRAKLSDTSSILPTSPNTSTTETSTTESPTSNKRPSLVGQPPMRNIGKPPVLPLKKKEQKIEIDKMATLTKTLSPIRQIATPAPTIPSPVKRATIEEPVLESRSELELAKEIRATSVTPQKTPIFDDDEQKLIEQPDDAHETSRISRVSEADSTYSIISIPEKVTLSIVATESETRQIETITIQQDQEKEETSLNPSTTTPKSTKKLTPLLLPSRSMTRERKPLRTSDYIYQEPRKASITSTPLKTPITAPASIRRLSDTIGLKSHITKRERKPPPSKEYPGHEEKAKEINISEEDENLSKAKEILRKDDQSALTPVKAKKEISPKKSAEKIKMQKEDGEKAMEEKLDLEKEMPDVIVAVPPFIEECETPIVEEPVEYIETEQAGISQKKPTKKVTTFEVKKKKTEQRHVFSQSAKSIEPMTTRSMSFKSDGRRRSFAVSQSELRPRSSTLSTISPLPDRMQKFHDEFTSALSHSLIHGREPRNKSKPVLELAPSLIKQEKRKLSADTLGPAKRRRTTIADASDILTPPTEPLQISIPSASVPDISATLKEATETLLKSLPPRPELPPIPQIPVFPDVSAAAASTTTPSEKPKSKVPDFSIREEFVPEKYIRDRAGRSSKQPKHRVFKHHPSQPTTPAQSEISEAQFDFPQKPQQDRYPAYGLVETQPNLIEMSIFDRLAKRKINPLAMGVVPRKEKDYEKEFFYREIFMRNPKHDDEPNEPPPDEIDVVEEEESFTDEVLQTNPADACANDIVAILPRISKVPTEDDSDSDSMEYTIDELKELAQYEPQIVSNHLLVLLKWIANQRLTDISTLNVTGGCSMFHSLTLRNANRTREALKLYSNKLMDSIVVAHDWLLPRLATPLLASYLNLLRFLHVAGSGVTKHVTNHDEKRDEKINEANKIIREFSLTKVQDPLGKSIKDNLDRLEKRVNASVLFVSPKITTPNYNPKIRAHETISQMLPTCTKMFESLKLEFVDVQGPINVENLTHMCIKLIKKKVKELVKRRPNDHIFLAGWGTTCLLNHAAVQEVKGVSGLLDFAFPSQTVYGPRGDVEDEILLTYCPTLFIVGEHASDCSLKDLQKLRENMTQENGLIVVGGANSNLYVNALRLSMERVSQRCVARTILEHVVDFMQEVITVAPPPVYSHQALKPIAVVNPFDVETSSLKPSRSEKSSTSATGGESSKIKGTASQSAASQAIIQARKEKLKKNQDALLQEKLRTLAADAVQPKKSVVSKMRTIAMKPEEIKRSLSQTPLTSPFSQKPQIKQHLQQNLQNPKKQKEFTQIFGEPINLTPARIDFGNKLRQATSSTSAPPHQVYSQQVQPSTSSQPQNRDREETLREEAAAVAALSTQSFITSFPDEPVENMDYDEYGKLL</sequence>
<keyword evidence="3" id="KW-1185">Reference proteome</keyword>
<feature type="region of interest" description="Disordered" evidence="1">
    <location>
        <begin position="1246"/>
        <end position="1271"/>
    </location>
</feature>
<feature type="region of interest" description="Disordered" evidence="1">
    <location>
        <begin position="943"/>
        <end position="974"/>
    </location>
</feature>
<name>A0A914D354_9BILA</name>
<organism evidence="3 4">
    <name type="scientific">Acrobeloides nanus</name>
    <dbReference type="NCBI Taxonomy" id="290746"/>
    <lineage>
        <taxon>Eukaryota</taxon>
        <taxon>Metazoa</taxon>
        <taxon>Ecdysozoa</taxon>
        <taxon>Nematoda</taxon>
        <taxon>Chromadorea</taxon>
        <taxon>Rhabditida</taxon>
        <taxon>Tylenchina</taxon>
        <taxon>Cephalobomorpha</taxon>
        <taxon>Cephaloboidea</taxon>
        <taxon>Cephalobidae</taxon>
        <taxon>Acrobeloides</taxon>
    </lineage>
</organism>
<feature type="region of interest" description="Disordered" evidence="1">
    <location>
        <begin position="43"/>
        <end position="65"/>
    </location>
</feature>
<feature type="compositionally biased region" description="Low complexity" evidence="1">
    <location>
        <begin position="338"/>
        <end position="357"/>
    </location>
</feature>
<feature type="compositionally biased region" description="Basic and acidic residues" evidence="1">
    <location>
        <begin position="203"/>
        <end position="226"/>
    </location>
</feature>
<dbReference type="Proteomes" id="UP000887540">
    <property type="component" value="Unplaced"/>
</dbReference>
<accession>A0A914D354</accession>
<feature type="compositionally biased region" description="Basic and acidic residues" evidence="1">
    <location>
        <begin position="134"/>
        <end position="158"/>
    </location>
</feature>
<feature type="compositionally biased region" description="Low complexity" evidence="1">
    <location>
        <begin position="1949"/>
        <end position="1964"/>
    </location>
</feature>
<feature type="region of interest" description="Disordered" evidence="1">
    <location>
        <begin position="637"/>
        <end position="684"/>
    </location>
</feature>
<feature type="compositionally biased region" description="Low complexity" evidence="1">
    <location>
        <begin position="646"/>
        <end position="665"/>
    </location>
</feature>
<evidence type="ECO:0000259" key="2">
    <source>
        <dbReference type="Pfam" id="PF23154"/>
    </source>
</evidence>